<protein>
    <submittedName>
        <fullName evidence="2">Uncharacterized protein</fullName>
    </submittedName>
</protein>
<dbReference type="RefSeq" id="WP_015324011.1">
    <property type="nucleotide sequence ID" value="NC_019977.1"/>
</dbReference>
<dbReference type="EMBL" id="CP003362">
    <property type="protein sequence ID" value="AGB48843.1"/>
    <property type="molecule type" value="Genomic_DNA"/>
</dbReference>
<accession>L0KXR0</accession>
<dbReference type="AlphaFoldDB" id="L0KXR0"/>
<dbReference type="Pfam" id="PF23421">
    <property type="entry name" value="DUF7109"/>
    <property type="match status" value="1"/>
</dbReference>
<dbReference type="GeneID" id="14407684"/>
<gene>
    <name evidence="2" type="ordered locus">Metho_0578</name>
</gene>
<reference evidence="3" key="1">
    <citation type="submission" date="2012-02" db="EMBL/GenBank/DDBJ databases">
        <title>Complete sequence of chromosome of Methanomethylovorans hollandica DSM 15978.</title>
        <authorList>
            <person name="Lucas S."/>
            <person name="Copeland A."/>
            <person name="Lapidus A."/>
            <person name="Glavina del Rio T."/>
            <person name="Dalin E."/>
            <person name="Tice H."/>
            <person name="Bruce D."/>
            <person name="Goodwin L."/>
            <person name="Pitluck S."/>
            <person name="Peters L."/>
            <person name="Mikhailova N."/>
            <person name="Held B."/>
            <person name="Kyrpides N."/>
            <person name="Mavromatis K."/>
            <person name="Ivanova N."/>
            <person name="Brettin T."/>
            <person name="Detter J.C."/>
            <person name="Han C."/>
            <person name="Larimer F."/>
            <person name="Land M."/>
            <person name="Hauser L."/>
            <person name="Markowitz V."/>
            <person name="Cheng J.-F."/>
            <person name="Hugenholtz P."/>
            <person name="Woyke T."/>
            <person name="Wu D."/>
            <person name="Spring S."/>
            <person name="Schroeder M."/>
            <person name="Brambilla E."/>
            <person name="Klenk H.-P."/>
            <person name="Eisen J.A."/>
        </authorList>
    </citation>
    <scope>NUCLEOTIDE SEQUENCE [LARGE SCALE GENOMIC DNA]</scope>
    <source>
        <strain evidence="3">DSM 15978 / NBRC 107637 / DMS1</strain>
    </source>
</reference>
<dbReference type="KEGG" id="mhz:Metho_0578"/>
<keyword evidence="1" id="KW-0175">Coiled coil</keyword>
<sequence length="182" mass="20540">MISAAELTGIIYVLGAITFEEICAVEKEISELRDSDHDTGSLDELCIKAVKEHLLESVSAEDVSEAGDNGDAYFITGPNSFPEIPPELSQVIDILKLPVRKVDMDTISIKLLNSFQQKIRRLDIKIEDIEVDRKEIKKLESKYSDLLNLYYDYDSWLPGKFGSVAANLMDISKKIERLKRSN</sequence>
<evidence type="ECO:0000313" key="2">
    <source>
        <dbReference type="EMBL" id="AGB48843.1"/>
    </source>
</evidence>
<dbReference type="HOGENOM" id="CLU_1381432_0_0_2"/>
<feature type="coiled-coil region" evidence="1">
    <location>
        <begin position="112"/>
        <end position="149"/>
    </location>
</feature>
<dbReference type="InterPro" id="IPR055533">
    <property type="entry name" value="DUF7109"/>
</dbReference>
<proteinExistence type="predicted"/>
<dbReference type="STRING" id="867904.Metho_0578"/>
<evidence type="ECO:0000313" key="3">
    <source>
        <dbReference type="Proteomes" id="UP000010866"/>
    </source>
</evidence>
<name>L0KXR0_METHD</name>
<dbReference type="Proteomes" id="UP000010866">
    <property type="component" value="Chromosome"/>
</dbReference>
<keyword evidence="3" id="KW-1185">Reference proteome</keyword>
<dbReference type="OrthoDB" id="142357at2157"/>
<evidence type="ECO:0000256" key="1">
    <source>
        <dbReference type="SAM" id="Coils"/>
    </source>
</evidence>
<organism evidence="2 3">
    <name type="scientific">Methanomethylovorans hollandica (strain DSM 15978 / NBRC 107637 / DMS1)</name>
    <dbReference type="NCBI Taxonomy" id="867904"/>
    <lineage>
        <taxon>Archaea</taxon>
        <taxon>Methanobacteriati</taxon>
        <taxon>Methanobacteriota</taxon>
        <taxon>Stenosarchaea group</taxon>
        <taxon>Methanomicrobia</taxon>
        <taxon>Methanosarcinales</taxon>
        <taxon>Methanosarcinaceae</taxon>
        <taxon>Methanomethylovorans</taxon>
    </lineage>
</organism>